<dbReference type="SUPFAM" id="SSF50475">
    <property type="entry name" value="FMN-binding split barrel"/>
    <property type="match status" value="1"/>
</dbReference>
<proteinExistence type="predicted"/>
<dbReference type="Pfam" id="PF12900">
    <property type="entry name" value="Pyridox_ox_2"/>
    <property type="match status" value="1"/>
</dbReference>
<reference evidence="1 2" key="1">
    <citation type="submission" date="2020-09" db="EMBL/GenBank/DDBJ databases">
        <title>Investigation of environmental microbe.</title>
        <authorList>
            <person name="Ou Y."/>
            <person name="Kang Q."/>
        </authorList>
    </citation>
    <scope>NUCLEOTIDE SEQUENCE [LARGE SCALE GENOMIC DNA]</scope>
    <source>
        <strain evidence="1 2">KJZ-9</strain>
    </source>
</reference>
<dbReference type="InterPro" id="IPR024747">
    <property type="entry name" value="Pyridox_Oxase-rel"/>
</dbReference>
<gene>
    <name evidence="1" type="ORF">IDM48_02580</name>
</gene>
<dbReference type="InterPro" id="IPR012349">
    <property type="entry name" value="Split_barrel_FMN-bd"/>
</dbReference>
<dbReference type="Gene3D" id="2.30.110.10">
    <property type="entry name" value="Electron Transport, Fmn-binding Protein, Chain A"/>
    <property type="match status" value="1"/>
</dbReference>
<dbReference type="KEGG" id="rama:IDM48_02580"/>
<evidence type="ECO:0000313" key="2">
    <source>
        <dbReference type="Proteomes" id="UP000516421"/>
    </source>
</evidence>
<dbReference type="RefSeq" id="WP_068170661.1">
    <property type="nucleotide sequence ID" value="NZ_BAAAHX010000011.1"/>
</dbReference>
<dbReference type="AlphaFoldDB" id="A0A7H2BKZ1"/>
<organism evidence="1 2">
    <name type="scientific">Rothia amarae</name>
    <dbReference type="NCBI Taxonomy" id="169480"/>
    <lineage>
        <taxon>Bacteria</taxon>
        <taxon>Bacillati</taxon>
        <taxon>Actinomycetota</taxon>
        <taxon>Actinomycetes</taxon>
        <taxon>Micrococcales</taxon>
        <taxon>Micrococcaceae</taxon>
        <taxon>Rothia</taxon>
    </lineage>
</organism>
<protein>
    <submittedName>
        <fullName evidence="1">Pyridoxamine 5'-phosphate oxidase family protein</fullName>
    </submittedName>
</protein>
<keyword evidence="2" id="KW-1185">Reference proteome</keyword>
<dbReference type="Proteomes" id="UP000516421">
    <property type="component" value="Chromosome"/>
</dbReference>
<dbReference type="EMBL" id="CP061538">
    <property type="protein sequence ID" value="QNV40337.1"/>
    <property type="molecule type" value="Genomic_DNA"/>
</dbReference>
<name>A0A7H2BKZ1_9MICC</name>
<evidence type="ECO:0000313" key="1">
    <source>
        <dbReference type="EMBL" id="QNV40337.1"/>
    </source>
</evidence>
<accession>A0A7H2BKZ1</accession>
<sequence length="137" mass="15332">MVDPTPNDHPLTDLNEETCWALLNAHSIGRLALRSGNKIDILTVKYAVYQGRIYFQSKAGENFSSIVVSRQVAFEIDEARSDTVKSVIVHGTAEWHFHEMPINPAVLDDVRIDSGENMNWVVVTPESISGRELRILG</sequence>